<proteinExistence type="predicted"/>
<feature type="transmembrane region" description="Helical" evidence="1">
    <location>
        <begin position="7"/>
        <end position="24"/>
    </location>
</feature>
<accession>A0A3M7TBU0</accession>
<keyword evidence="1" id="KW-0812">Transmembrane</keyword>
<dbReference type="EMBL" id="QWIU01000002">
    <property type="protein sequence ID" value="RNA60992.1"/>
    <property type="molecule type" value="Genomic_DNA"/>
</dbReference>
<evidence type="ECO:0000313" key="3">
    <source>
        <dbReference type="Proteomes" id="UP000278775"/>
    </source>
</evidence>
<protein>
    <submittedName>
        <fullName evidence="2">Uncharacterized protein</fullName>
    </submittedName>
</protein>
<dbReference type="RefSeq" id="WP_122635173.1">
    <property type="nucleotide sequence ID" value="NZ_QWIU01000002.1"/>
</dbReference>
<dbReference type="AlphaFoldDB" id="A0A3M7TBU0"/>
<reference evidence="2 3" key="1">
    <citation type="submission" date="2018-08" db="EMBL/GenBank/DDBJ databases">
        <title>Chryseobacterium nematophagum: a novel matrix digesting pathogen of nematodes.</title>
        <authorList>
            <person name="Page A."/>
            <person name="Roberts M."/>
            <person name="Felix M.-A."/>
            <person name="Weir W."/>
        </authorList>
    </citation>
    <scope>NUCLEOTIDE SEQUENCE [LARGE SCALE GENOMIC DNA]</scope>
    <source>
        <strain evidence="2 3">JUb129</strain>
    </source>
</reference>
<organism evidence="2 3">
    <name type="scientific">Chryseobacterium nematophagum</name>
    <dbReference type="NCBI Taxonomy" id="2305228"/>
    <lineage>
        <taxon>Bacteria</taxon>
        <taxon>Pseudomonadati</taxon>
        <taxon>Bacteroidota</taxon>
        <taxon>Flavobacteriia</taxon>
        <taxon>Flavobacteriales</taxon>
        <taxon>Weeksellaceae</taxon>
        <taxon>Chryseobacterium group</taxon>
        <taxon>Chryseobacterium</taxon>
    </lineage>
</organism>
<sequence>MKKASKFFIYFLLFVGLFLGWFAYKRHFYYFGDTGKCVTVWKKLWGKSIIVPGKYYGIGTPDNYVETGSVSYISIFWSKELPNSFIVSGENPKSYIINSAETNKNIFLKYEDKKEYYKNILYSKSNNKLKQDAEVLSISMREPYATDKKGNKKY</sequence>
<name>A0A3M7TBU0_9FLAO</name>
<comment type="caution">
    <text evidence="2">The sequence shown here is derived from an EMBL/GenBank/DDBJ whole genome shotgun (WGS) entry which is preliminary data.</text>
</comment>
<keyword evidence="1" id="KW-1133">Transmembrane helix</keyword>
<dbReference type="OrthoDB" id="1495699at2"/>
<dbReference type="Proteomes" id="UP000278775">
    <property type="component" value="Unassembled WGS sequence"/>
</dbReference>
<keyword evidence="1" id="KW-0472">Membrane</keyword>
<gene>
    <name evidence="2" type="ORF">D1631_03110</name>
</gene>
<evidence type="ECO:0000313" key="2">
    <source>
        <dbReference type="EMBL" id="RNA60992.1"/>
    </source>
</evidence>
<evidence type="ECO:0000256" key="1">
    <source>
        <dbReference type="SAM" id="Phobius"/>
    </source>
</evidence>